<sequence>MASGAKGEKTLVAGVKGCYRESHQCREKGRCQCRRRRLPVQEEGKMVVTRQRRGDAGNRGKGRRQWKTSGMGA</sequence>
<reference evidence="2 3" key="1">
    <citation type="journal article" date="2014" name="Agronomy (Basel)">
        <title>A Draft Genome Sequence for Ensete ventricosum, the Drought-Tolerant Tree Against Hunger.</title>
        <authorList>
            <person name="Harrison J."/>
            <person name="Moore K.A."/>
            <person name="Paszkiewicz K."/>
            <person name="Jones T."/>
            <person name="Grant M."/>
            <person name="Ambacheew D."/>
            <person name="Muzemil S."/>
            <person name="Studholme D.J."/>
        </authorList>
    </citation>
    <scope>NUCLEOTIDE SEQUENCE [LARGE SCALE GENOMIC DNA]</scope>
</reference>
<proteinExistence type="predicted"/>
<dbReference type="EMBL" id="AMZH03019456">
    <property type="protein sequence ID" value="RRT40335.1"/>
    <property type="molecule type" value="Genomic_DNA"/>
</dbReference>
<name>A0A426XLL8_ENSVE</name>
<evidence type="ECO:0000313" key="2">
    <source>
        <dbReference type="EMBL" id="RRT40335.1"/>
    </source>
</evidence>
<organism evidence="2 3">
    <name type="scientific">Ensete ventricosum</name>
    <name type="common">Abyssinian banana</name>
    <name type="synonym">Musa ensete</name>
    <dbReference type="NCBI Taxonomy" id="4639"/>
    <lineage>
        <taxon>Eukaryota</taxon>
        <taxon>Viridiplantae</taxon>
        <taxon>Streptophyta</taxon>
        <taxon>Embryophyta</taxon>
        <taxon>Tracheophyta</taxon>
        <taxon>Spermatophyta</taxon>
        <taxon>Magnoliopsida</taxon>
        <taxon>Liliopsida</taxon>
        <taxon>Zingiberales</taxon>
        <taxon>Musaceae</taxon>
        <taxon>Ensete</taxon>
    </lineage>
</organism>
<accession>A0A426XLL8</accession>
<evidence type="ECO:0000256" key="1">
    <source>
        <dbReference type="SAM" id="MobiDB-lite"/>
    </source>
</evidence>
<protein>
    <submittedName>
        <fullName evidence="2">Uncharacterized protein</fullName>
    </submittedName>
</protein>
<dbReference type="Proteomes" id="UP000287651">
    <property type="component" value="Unassembled WGS sequence"/>
</dbReference>
<dbReference type="AlphaFoldDB" id="A0A426XLL8"/>
<evidence type="ECO:0000313" key="3">
    <source>
        <dbReference type="Proteomes" id="UP000287651"/>
    </source>
</evidence>
<feature type="region of interest" description="Disordered" evidence="1">
    <location>
        <begin position="44"/>
        <end position="73"/>
    </location>
</feature>
<gene>
    <name evidence="2" type="ORF">B296_00051194</name>
</gene>
<comment type="caution">
    <text evidence="2">The sequence shown here is derived from an EMBL/GenBank/DDBJ whole genome shotgun (WGS) entry which is preliminary data.</text>
</comment>